<keyword evidence="2" id="KW-0472">Membrane</keyword>
<keyword evidence="2" id="KW-1133">Transmembrane helix</keyword>
<dbReference type="EMBL" id="JARAWC010000012">
    <property type="protein sequence ID" value="MDX2961660.1"/>
    <property type="molecule type" value="Genomic_DNA"/>
</dbReference>
<evidence type="ECO:0000313" key="5">
    <source>
        <dbReference type="Proteomes" id="UP001272987"/>
    </source>
</evidence>
<reference evidence="3 5" key="1">
    <citation type="journal article" date="2023" name="Microb. Genom.">
        <title>Mesoterricola silvestris gen. nov., sp. nov., Mesoterricola sediminis sp. nov., Geothrix oryzae sp. nov., Geothrix edaphica sp. nov., Geothrix rubra sp. nov., and Geothrix limicola sp. nov., six novel members of Acidobacteriota isolated from soils.</title>
        <authorList>
            <person name="Weisberg A.J."/>
            <person name="Pearce E."/>
            <person name="Kramer C.G."/>
            <person name="Chang J.H."/>
            <person name="Clarke C.R."/>
        </authorList>
    </citation>
    <scope>NUCLEOTIDE SEQUENCE</scope>
    <source>
        <strain evidence="4 5">NB05-1H</strain>
        <strain evidence="3">NRRL_B-16521</strain>
    </source>
</reference>
<protein>
    <recommendedName>
        <fullName evidence="7">Secreted protein</fullName>
    </recommendedName>
</protein>
<dbReference type="GeneID" id="69804468"/>
<comment type="caution">
    <text evidence="3">The sequence shown here is derived from an EMBL/GenBank/DDBJ whole genome shotgun (WGS) entry which is preliminary data.</text>
</comment>
<accession>A0AAP6BBM8</accession>
<evidence type="ECO:0000313" key="4">
    <source>
        <dbReference type="EMBL" id="MDX3016471.1"/>
    </source>
</evidence>
<proteinExistence type="predicted"/>
<evidence type="ECO:0000313" key="3">
    <source>
        <dbReference type="EMBL" id="MDX2961660.1"/>
    </source>
</evidence>
<evidence type="ECO:0000313" key="6">
    <source>
        <dbReference type="Proteomes" id="UP001282288"/>
    </source>
</evidence>
<evidence type="ECO:0008006" key="7">
    <source>
        <dbReference type="Google" id="ProtNLM"/>
    </source>
</evidence>
<dbReference type="EMBL" id="JARAWP010000001">
    <property type="protein sequence ID" value="MDX3016471.1"/>
    <property type="molecule type" value="Genomic_DNA"/>
</dbReference>
<dbReference type="Proteomes" id="UP001272987">
    <property type="component" value="Unassembled WGS sequence"/>
</dbReference>
<keyword evidence="5" id="KW-1185">Reference proteome</keyword>
<name>A0AAP6BBM8_9ACTN</name>
<sequence>MSDENAGDVEETRTPEVVPGDDSGSPAEKPARRGRTRLILGSALLAAVVLAGVGYTVVTVRGAEHDPGAARWKFPKPVASASEKPAAGTLRAFFVPYGTYGFRPGPDLEAYGHDVEFNERQATAVRVQQLKDMPRKYRDAVEKHKLKGMAMRTYLSAETGDDDSSFMVQVGLSRFADRSTVKLVEDVYRAMAASGDFGKGPVIKGHKNVTCLAASDDKKKDTLGAVQCTGGVGDLVVSFIATGTDPLDTKGIAAFVTKQLDRIGDAGRAV</sequence>
<feature type="region of interest" description="Disordered" evidence="1">
    <location>
        <begin position="1"/>
        <end position="33"/>
    </location>
</feature>
<dbReference type="AlphaFoldDB" id="A0AAP6BBM8"/>
<feature type="transmembrane region" description="Helical" evidence="2">
    <location>
        <begin position="38"/>
        <end position="58"/>
    </location>
</feature>
<dbReference type="RefSeq" id="WP_010351632.1">
    <property type="nucleotide sequence ID" value="NZ_BCMK01000011.1"/>
</dbReference>
<evidence type="ECO:0000256" key="1">
    <source>
        <dbReference type="SAM" id="MobiDB-lite"/>
    </source>
</evidence>
<dbReference type="Proteomes" id="UP001282288">
    <property type="component" value="Unassembled WGS sequence"/>
</dbReference>
<keyword evidence="2" id="KW-0812">Transmembrane</keyword>
<evidence type="ECO:0000256" key="2">
    <source>
        <dbReference type="SAM" id="Phobius"/>
    </source>
</evidence>
<gene>
    <name evidence="3" type="ORF">PV399_18330</name>
    <name evidence="4" type="ORF">PV666_01040</name>
</gene>
<organism evidence="3 6">
    <name type="scientific">Streptomyces acidiscabies</name>
    <dbReference type="NCBI Taxonomy" id="42234"/>
    <lineage>
        <taxon>Bacteria</taxon>
        <taxon>Bacillati</taxon>
        <taxon>Actinomycetota</taxon>
        <taxon>Actinomycetes</taxon>
        <taxon>Kitasatosporales</taxon>
        <taxon>Streptomycetaceae</taxon>
        <taxon>Streptomyces</taxon>
    </lineage>
</organism>